<protein>
    <submittedName>
        <fullName evidence="1">Uncharacterized protein</fullName>
    </submittedName>
</protein>
<organism evidence="1 2">
    <name type="scientific">[Candida] jaroonii</name>
    <dbReference type="NCBI Taxonomy" id="467808"/>
    <lineage>
        <taxon>Eukaryota</taxon>
        <taxon>Fungi</taxon>
        <taxon>Dikarya</taxon>
        <taxon>Ascomycota</taxon>
        <taxon>Saccharomycotina</taxon>
        <taxon>Pichiomycetes</taxon>
        <taxon>Debaryomycetaceae</taxon>
        <taxon>Yamadazyma</taxon>
    </lineage>
</organism>
<name>A0ACA9Y2C6_9ASCO</name>
<keyword evidence="2" id="KW-1185">Reference proteome</keyword>
<proteinExistence type="predicted"/>
<dbReference type="Proteomes" id="UP001152531">
    <property type="component" value="Unassembled WGS sequence"/>
</dbReference>
<reference evidence="1" key="1">
    <citation type="submission" date="2022-06" db="EMBL/GenBank/DDBJ databases">
        <authorList>
            <person name="Legras J.-L."/>
            <person name="Devillers H."/>
            <person name="Grondin C."/>
        </authorList>
    </citation>
    <scope>NUCLEOTIDE SEQUENCE</scope>
    <source>
        <strain evidence="1">CLIB 1444</strain>
    </source>
</reference>
<accession>A0ACA9Y2C6</accession>
<comment type="caution">
    <text evidence="1">The sequence shown here is derived from an EMBL/GenBank/DDBJ whole genome shotgun (WGS) entry which is preliminary data.</text>
</comment>
<dbReference type="EMBL" id="CALSDN010000002">
    <property type="protein sequence ID" value="CAH6719126.1"/>
    <property type="molecule type" value="Genomic_DNA"/>
</dbReference>
<sequence length="348" mass="39665">MMLPKIDKSSIDGDKDYKPPTSFPIGPHFTKYKKNPIMKPNPDNDFESAYLYNATAIVIDDKVFLLYRAQNSAKVSSVGLAWSSDGYNFIRYHKPILYPTEKWEKGGGCEDPRIIRDPITKKFIMTYTAYDLSTARLCVAVSEDLFNWKKYPPIISPDESWHDIALDSHGNKLIRQAWSKSGAVFVDRHKDGKYYMIWGDSAFHLAVSDDLEHWQLTSTVLEENTFANGEFDWQNKLIEPGSAPIKIEYPADSDKSKNHYILFYNNATIGGIYPTDTYVISQMLIDYDDLSSPLARMDKPFLIPENPNEVNGQVDKVVFTEGLVQFHGKWFLYFGQGDSELGVATCDI</sequence>
<evidence type="ECO:0000313" key="2">
    <source>
        <dbReference type="Proteomes" id="UP001152531"/>
    </source>
</evidence>
<gene>
    <name evidence="1" type="ORF">CLIB1444_02S01530</name>
</gene>
<evidence type="ECO:0000313" key="1">
    <source>
        <dbReference type="EMBL" id="CAH6719126.1"/>
    </source>
</evidence>